<protein>
    <submittedName>
        <fullName evidence="1">Putative lectin/glucanase superfamily protein</fullName>
    </submittedName>
</protein>
<dbReference type="GO" id="GO:0030246">
    <property type="term" value="F:carbohydrate binding"/>
    <property type="evidence" value="ECO:0007669"/>
    <property type="project" value="UniProtKB-KW"/>
</dbReference>
<dbReference type="EMBL" id="MT142482">
    <property type="protein sequence ID" value="QJA82209.1"/>
    <property type="molecule type" value="Genomic_DNA"/>
</dbReference>
<accession>A0A6M3KJJ6</accession>
<proteinExistence type="predicted"/>
<evidence type="ECO:0000313" key="1">
    <source>
        <dbReference type="EMBL" id="QJA82209.1"/>
    </source>
</evidence>
<name>A0A6M3KJJ6_9ZZZZ</name>
<gene>
    <name evidence="1" type="ORF">MM415A00435_0023</name>
</gene>
<organism evidence="1">
    <name type="scientific">viral metagenome</name>
    <dbReference type="NCBI Taxonomy" id="1070528"/>
    <lineage>
        <taxon>unclassified sequences</taxon>
        <taxon>metagenomes</taxon>
        <taxon>organismal metagenomes</taxon>
    </lineage>
</organism>
<dbReference type="AlphaFoldDB" id="A0A6M3KJJ6"/>
<reference evidence="1" key="1">
    <citation type="submission" date="2020-03" db="EMBL/GenBank/DDBJ databases">
        <title>The deep terrestrial virosphere.</title>
        <authorList>
            <person name="Holmfeldt K."/>
            <person name="Nilsson E."/>
            <person name="Simone D."/>
            <person name="Lopez-Fernandez M."/>
            <person name="Wu X."/>
            <person name="de Brujin I."/>
            <person name="Lundin D."/>
            <person name="Andersson A."/>
            <person name="Bertilsson S."/>
            <person name="Dopson M."/>
        </authorList>
    </citation>
    <scope>NUCLEOTIDE SEQUENCE</scope>
    <source>
        <strain evidence="1">MM415A00435</strain>
    </source>
</reference>
<dbReference type="Pfam" id="PF13385">
    <property type="entry name" value="Laminin_G_3"/>
    <property type="match status" value="1"/>
</dbReference>
<dbReference type="Gene3D" id="2.60.120.200">
    <property type="match status" value="1"/>
</dbReference>
<dbReference type="InterPro" id="IPR013320">
    <property type="entry name" value="ConA-like_dom_sf"/>
</dbReference>
<sequence length="230" mass="24764">MNTVLERDFVKTQLGEYGLDPSLRLYLPLYMLDGSSFMSRDAYGHKCSVTGATWGLQGRTFDNMDDVINCGSATVLDNLGTTGNYKFTIVAWINPTSAGEGNSGRVLDKGGLLFLCMNGGAQVEFLIYVGTVAKFVDSAANSVPFNSWTHVVGVFNGANALIYTNCTLVTGSATVGPVDNHSASDLRIGDNLGSNRCFGGTIGEVKAYDQIAFTQADVNRDMEATKWRYS</sequence>
<dbReference type="SUPFAM" id="SSF49899">
    <property type="entry name" value="Concanavalin A-like lectins/glucanases"/>
    <property type="match status" value="1"/>
</dbReference>
<keyword evidence="1" id="KW-0430">Lectin</keyword>